<dbReference type="InterPro" id="IPR018035">
    <property type="entry name" value="Flagellar_FliH/T3SS_HrpE"/>
</dbReference>
<proteinExistence type="inferred from homology"/>
<dbReference type="STRING" id="1212491.LFA_1090"/>
<evidence type="ECO:0000313" key="10">
    <source>
        <dbReference type="Proteomes" id="UP000032430"/>
    </source>
</evidence>
<comment type="function">
    <text evidence="1">Needed for flagellar regrowth and assembly.</text>
</comment>
<evidence type="ECO:0000256" key="4">
    <source>
        <dbReference type="ARBA" id="ARBA00022448"/>
    </source>
</evidence>
<evidence type="ECO:0000256" key="7">
    <source>
        <dbReference type="ARBA" id="ARBA00023225"/>
    </source>
</evidence>
<gene>
    <name evidence="9" type="primary">fliH</name>
    <name evidence="9" type="ORF">LFA_1090</name>
</gene>
<evidence type="ECO:0000313" key="9">
    <source>
        <dbReference type="EMBL" id="CEG56525.1"/>
    </source>
</evidence>
<dbReference type="RefSeq" id="WP_045095174.1">
    <property type="nucleotide sequence ID" value="NZ_LN614827.1"/>
</dbReference>
<dbReference type="OrthoDB" id="5651317at2"/>
<accession>A0A098G4V7</accession>
<comment type="similarity">
    <text evidence="2">Belongs to the FliH family.</text>
</comment>
<keyword evidence="7" id="KW-1006">Bacterial flagellum protein export</keyword>
<name>A0A098G4V7_9GAMM</name>
<dbReference type="KEGG" id="lfa:LFA_1090"/>
<dbReference type="GO" id="GO:0005829">
    <property type="term" value="C:cytosol"/>
    <property type="evidence" value="ECO:0007669"/>
    <property type="project" value="TreeGrafter"/>
</dbReference>
<organism evidence="9 10">
    <name type="scientific">Legionella fallonii LLAP-10</name>
    <dbReference type="NCBI Taxonomy" id="1212491"/>
    <lineage>
        <taxon>Bacteria</taxon>
        <taxon>Pseudomonadati</taxon>
        <taxon>Pseudomonadota</taxon>
        <taxon>Gammaproteobacteria</taxon>
        <taxon>Legionellales</taxon>
        <taxon>Legionellaceae</taxon>
        <taxon>Legionella</taxon>
    </lineage>
</organism>
<evidence type="ECO:0000259" key="8">
    <source>
        <dbReference type="Pfam" id="PF02108"/>
    </source>
</evidence>
<dbReference type="InterPro" id="IPR051472">
    <property type="entry name" value="T3SS_Stator/FliH"/>
</dbReference>
<dbReference type="PANTHER" id="PTHR34982">
    <property type="entry name" value="YOP PROTEINS TRANSLOCATION PROTEIN L"/>
    <property type="match status" value="1"/>
</dbReference>
<keyword evidence="9" id="KW-0966">Cell projection</keyword>
<dbReference type="Pfam" id="PF02108">
    <property type="entry name" value="FliH"/>
    <property type="match status" value="1"/>
</dbReference>
<protein>
    <recommendedName>
        <fullName evidence="3">Flagellar assembly protein FliH</fullName>
    </recommendedName>
</protein>
<dbReference type="GO" id="GO:0015031">
    <property type="term" value="P:protein transport"/>
    <property type="evidence" value="ECO:0007669"/>
    <property type="project" value="UniProtKB-KW"/>
</dbReference>
<evidence type="ECO:0000256" key="1">
    <source>
        <dbReference type="ARBA" id="ARBA00003041"/>
    </source>
</evidence>
<reference evidence="10" key="1">
    <citation type="submission" date="2014-09" db="EMBL/GenBank/DDBJ databases">
        <authorList>
            <person name="Gomez-Valero L."/>
        </authorList>
    </citation>
    <scope>NUCLEOTIDE SEQUENCE [LARGE SCALE GENOMIC DNA]</scope>
    <source>
        <strain evidence="10">ATCC700992</strain>
    </source>
</reference>
<keyword evidence="6" id="KW-0653">Protein transport</keyword>
<evidence type="ECO:0000256" key="2">
    <source>
        <dbReference type="ARBA" id="ARBA00006602"/>
    </source>
</evidence>
<dbReference type="EMBL" id="LN614827">
    <property type="protein sequence ID" value="CEG56525.1"/>
    <property type="molecule type" value="Genomic_DNA"/>
</dbReference>
<feature type="domain" description="Flagellar assembly protein FliH/Type III secretion system HrpE" evidence="8">
    <location>
        <begin position="69"/>
        <end position="195"/>
    </location>
</feature>
<keyword evidence="4" id="KW-0813">Transport</keyword>
<sequence>MSHEFEPYNKEVKKSEFSVWQYQTTKEEEPEPEINLEEELLKERERLRQEAREQGYAEGLLQGQAEINAQKTELMKWIGLMLKPVQLIDEELTQEMIQTIVGLCQHCIGVELSVHPDKLCSLINEIKGELPSLQGNKVFAMHPADMDWIKTQFDEKEVPGLHQALVADPSLSRGDFYLKAENTELDGRMQTRFATLFAKYINKDVLITPQQPGK</sequence>
<dbReference type="HOGENOM" id="CLU_1298492_0_0_6"/>
<keyword evidence="5" id="KW-1005">Bacterial flagellum biogenesis</keyword>
<evidence type="ECO:0000256" key="3">
    <source>
        <dbReference type="ARBA" id="ARBA00016507"/>
    </source>
</evidence>
<dbReference type="Proteomes" id="UP000032430">
    <property type="component" value="Chromosome I"/>
</dbReference>
<dbReference type="PANTHER" id="PTHR34982:SF1">
    <property type="entry name" value="FLAGELLAR ASSEMBLY PROTEIN FLIH"/>
    <property type="match status" value="1"/>
</dbReference>
<dbReference type="AlphaFoldDB" id="A0A098G4V7"/>
<dbReference type="GO" id="GO:0044781">
    <property type="term" value="P:bacterial-type flagellum organization"/>
    <property type="evidence" value="ECO:0007669"/>
    <property type="project" value="UniProtKB-KW"/>
</dbReference>
<keyword evidence="10" id="KW-1185">Reference proteome</keyword>
<keyword evidence="9" id="KW-0282">Flagellum</keyword>
<evidence type="ECO:0000256" key="6">
    <source>
        <dbReference type="ARBA" id="ARBA00022927"/>
    </source>
</evidence>
<evidence type="ECO:0000256" key="5">
    <source>
        <dbReference type="ARBA" id="ARBA00022795"/>
    </source>
</evidence>
<keyword evidence="9" id="KW-0969">Cilium</keyword>